<dbReference type="EMBL" id="CP104395">
    <property type="protein sequence ID" value="WEL19114.1"/>
    <property type="molecule type" value="Genomic_DNA"/>
</dbReference>
<accession>A0ABY8CD18</accession>
<feature type="compositionally biased region" description="Basic and acidic residues" evidence="1">
    <location>
        <begin position="1"/>
        <end position="10"/>
    </location>
</feature>
<gene>
    <name evidence="2" type="ORF">SVXNc_0082</name>
</gene>
<keyword evidence="3" id="KW-1185">Reference proteome</keyword>
<evidence type="ECO:0000313" key="3">
    <source>
        <dbReference type="Proteomes" id="UP001218034"/>
    </source>
</evidence>
<name>A0ABY8CD18_9ARCH</name>
<organism evidence="2 3">
    <name type="scientific">Candidatus Nanohalococcus occultus</name>
    <dbReference type="NCBI Taxonomy" id="2978047"/>
    <lineage>
        <taxon>Archaea</taxon>
        <taxon>Candidatus Nanohalarchaeota</taxon>
        <taxon>Candidatus Nanohalarchaeota incertae sedis</taxon>
        <taxon>Candidatus Nanohalococcus</taxon>
    </lineage>
</organism>
<evidence type="ECO:0000313" key="2">
    <source>
        <dbReference type="EMBL" id="WEL19114.1"/>
    </source>
</evidence>
<feature type="region of interest" description="Disordered" evidence="1">
    <location>
        <begin position="1"/>
        <end position="34"/>
    </location>
</feature>
<dbReference type="Proteomes" id="UP001218034">
    <property type="component" value="Chromosome"/>
</dbReference>
<evidence type="ECO:0008006" key="4">
    <source>
        <dbReference type="Google" id="ProtNLM"/>
    </source>
</evidence>
<reference evidence="2 3" key="1">
    <citation type="submission" date="2022-09" db="EMBL/GenBank/DDBJ databases">
        <title>Xylan utilization by haloarchaea-nanohaloarchaea associations.</title>
        <authorList>
            <person name="Yakimov M."/>
        </authorList>
    </citation>
    <scope>NUCLEOTIDE SEQUENCE [LARGE SCALE GENOMIC DNA]</scope>
    <source>
        <strain evidence="2 3">SVXNc</strain>
    </source>
</reference>
<proteinExistence type="predicted"/>
<evidence type="ECO:0000256" key="1">
    <source>
        <dbReference type="SAM" id="MobiDB-lite"/>
    </source>
</evidence>
<dbReference type="GeneID" id="90589517"/>
<protein>
    <recommendedName>
        <fullName evidence="4">DUF2795 domain-containing protein</fullName>
    </recommendedName>
</protein>
<dbReference type="RefSeq" id="WP_347721986.1">
    <property type="nucleotide sequence ID" value="NZ_CP104395.1"/>
</dbReference>
<sequence length="55" mass="5964">MDLDDVDRALTEGPQTALDEAQEEYGLSNGPTNDEIGKLAAEELALDYKGSESDY</sequence>